<evidence type="ECO:0000313" key="3">
    <source>
        <dbReference type="RefSeq" id="XP_060668102.1"/>
    </source>
</evidence>
<dbReference type="Gene3D" id="3.30.420.10">
    <property type="entry name" value="Ribonuclease H-like superfamily/Ribonuclease H"/>
    <property type="match status" value="1"/>
</dbReference>
<dbReference type="PROSITE" id="PS50994">
    <property type="entry name" value="INTEGRASE"/>
    <property type="match status" value="1"/>
</dbReference>
<gene>
    <name evidence="3" type="primary">LOC132799678</name>
</gene>
<name>A0ABM3ZUE4_ZIZJJ</name>
<dbReference type="SUPFAM" id="SSF53098">
    <property type="entry name" value="Ribonuclease H-like"/>
    <property type="match status" value="1"/>
</dbReference>
<dbReference type="RefSeq" id="XP_060668102.1">
    <property type="nucleotide sequence ID" value="XM_060812119.1"/>
</dbReference>
<dbReference type="InterPro" id="IPR012337">
    <property type="entry name" value="RNaseH-like_sf"/>
</dbReference>
<dbReference type="InterPro" id="IPR036397">
    <property type="entry name" value="RNaseH_sf"/>
</dbReference>
<evidence type="ECO:0000313" key="2">
    <source>
        <dbReference type="Proteomes" id="UP001652623"/>
    </source>
</evidence>
<protein>
    <submittedName>
        <fullName evidence="3">Uncharacterized protein LOC132799678</fullName>
    </submittedName>
</protein>
<proteinExistence type="predicted"/>
<feature type="domain" description="Integrase catalytic" evidence="1">
    <location>
        <begin position="1"/>
        <end position="86"/>
    </location>
</feature>
<keyword evidence="2" id="KW-1185">Reference proteome</keyword>
<evidence type="ECO:0000259" key="1">
    <source>
        <dbReference type="PROSITE" id="PS50994"/>
    </source>
</evidence>
<dbReference type="Proteomes" id="UP001652623">
    <property type="component" value="Chromosome 10"/>
</dbReference>
<dbReference type="GeneID" id="132799678"/>
<dbReference type="PANTHER" id="PTHR48475">
    <property type="entry name" value="RIBONUCLEASE H"/>
    <property type="match status" value="1"/>
</dbReference>
<dbReference type="InterPro" id="IPR001584">
    <property type="entry name" value="Integrase_cat-core"/>
</dbReference>
<accession>A0ABM3ZUE4</accession>
<organism evidence="2 3">
    <name type="scientific">Ziziphus jujuba</name>
    <name type="common">Chinese jujube</name>
    <name type="synonym">Ziziphus sativa</name>
    <dbReference type="NCBI Taxonomy" id="326968"/>
    <lineage>
        <taxon>Eukaryota</taxon>
        <taxon>Viridiplantae</taxon>
        <taxon>Streptophyta</taxon>
        <taxon>Embryophyta</taxon>
        <taxon>Tracheophyta</taxon>
        <taxon>Spermatophyta</taxon>
        <taxon>Magnoliopsida</taxon>
        <taxon>eudicotyledons</taxon>
        <taxon>Gunneridae</taxon>
        <taxon>Pentapetalae</taxon>
        <taxon>rosids</taxon>
        <taxon>fabids</taxon>
        <taxon>Rosales</taxon>
        <taxon>Rhamnaceae</taxon>
        <taxon>Paliureae</taxon>
        <taxon>Ziziphus</taxon>
    </lineage>
</organism>
<dbReference type="PANTHER" id="PTHR48475:SF1">
    <property type="entry name" value="RNASE H TYPE-1 DOMAIN-CONTAINING PROTEIN"/>
    <property type="match status" value="1"/>
</dbReference>
<sequence>MVFTIKVVETFFKEYGIKLSHSTLYFTQANGQAKAKNKVLKGIIEKMVDDNPKNWHNLLVETLWAYRTSKKFSTGTTPFVLTYGHDIVLSLETKAVARAYDKGCGSRTSVKDTLCGK</sequence>
<reference evidence="3" key="1">
    <citation type="submission" date="2025-08" db="UniProtKB">
        <authorList>
            <consortium name="RefSeq"/>
        </authorList>
    </citation>
    <scope>IDENTIFICATION</scope>
    <source>
        <tissue evidence="3">Seedling</tissue>
    </source>
</reference>